<evidence type="ECO:0000313" key="3">
    <source>
        <dbReference type="Proteomes" id="UP000219453"/>
    </source>
</evidence>
<dbReference type="AlphaFoldDB" id="A0A285P9W5"/>
<organism evidence="2 3">
    <name type="scientific">Natronoarchaeum philippinense</name>
    <dbReference type="NCBI Taxonomy" id="558529"/>
    <lineage>
        <taxon>Archaea</taxon>
        <taxon>Methanobacteriati</taxon>
        <taxon>Methanobacteriota</taxon>
        <taxon>Stenosarchaea group</taxon>
        <taxon>Halobacteria</taxon>
        <taxon>Halobacteriales</taxon>
        <taxon>Natronoarchaeaceae</taxon>
    </lineage>
</organism>
<feature type="region of interest" description="Disordered" evidence="1">
    <location>
        <begin position="255"/>
        <end position="300"/>
    </location>
</feature>
<keyword evidence="3" id="KW-1185">Reference proteome</keyword>
<dbReference type="RefSeq" id="WP_097010088.1">
    <property type="nucleotide sequence ID" value="NZ_OBEJ01000008.1"/>
</dbReference>
<dbReference type="Pfam" id="PF24375">
    <property type="entry name" value="DUF7531"/>
    <property type="match status" value="1"/>
</dbReference>
<dbReference type="Proteomes" id="UP000219453">
    <property type="component" value="Unassembled WGS sequence"/>
</dbReference>
<protein>
    <submittedName>
        <fullName evidence="2">Uncharacterized protein</fullName>
    </submittedName>
</protein>
<dbReference type="EMBL" id="OBEJ01000008">
    <property type="protein sequence ID" value="SNZ18037.1"/>
    <property type="molecule type" value="Genomic_DNA"/>
</dbReference>
<evidence type="ECO:0000256" key="1">
    <source>
        <dbReference type="SAM" id="MobiDB-lite"/>
    </source>
</evidence>
<name>A0A285P9W5_NATPI</name>
<reference evidence="2 3" key="1">
    <citation type="submission" date="2017-09" db="EMBL/GenBank/DDBJ databases">
        <authorList>
            <person name="Ehlers B."/>
            <person name="Leendertz F.H."/>
        </authorList>
    </citation>
    <scope>NUCLEOTIDE SEQUENCE [LARGE SCALE GENOMIC DNA]</scope>
    <source>
        <strain evidence="2 3">DSM 27208</strain>
    </source>
</reference>
<dbReference type="OrthoDB" id="156950at2157"/>
<feature type="compositionally biased region" description="Basic and acidic residues" evidence="1">
    <location>
        <begin position="283"/>
        <end position="293"/>
    </location>
</feature>
<dbReference type="InterPro" id="IPR055953">
    <property type="entry name" value="DUF7531"/>
</dbReference>
<accession>A0A285P9W5</accession>
<proteinExistence type="predicted"/>
<gene>
    <name evidence="2" type="ORF">SAMN06269185_3207</name>
</gene>
<sequence>MEVDCEGCAGCCVDWRSLAESPSDHERRGPRRPLDDTYNLVPLRRGEVRAFLDAGYGDALTPRLWLDDGGVEIDGRELAGVGGKPVFFVGLRKVPKPVAPFDADSQWLPACVFLDPETLQCRIHDDDLYPEQCSSYPGHNLALDQETECERVEAAFGGERLLDDEPEDADGLLLGPQAIGEKLFVHPEPDRLDGVVDRLATGEPTAKDRAEFVGVAAASSPGATGIDERRYKAARERALDADSWVSAAVTEWTERSDAEAQVADGADPQRTVRGESTTPEPSVAERVEGDRGAPETPGWD</sequence>
<evidence type="ECO:0000313" key="2">
    <source>
        <dbReference type="EMBL" id="SNZ18037.1"/>
    </source>
</evidence>